<feature type="transmembrane region" description="Helical" evidence="1">
    <location>
        <begin position="12"/>
        <end position="29"/>
    </location>
</feature>
<keyword evidence="4" id="KW-1185">Reference proteome</keyword>
<reference evidence="3 4" key="1">
    <citation type="submission" date="2020-07" db="EMBL/GenBank/DDBJ databases">
        <title>Thermoactinomyces phylogeny.</title>
        <authorList>
            <person name="Dunlap C."/>
        </authorList>
    </citation>
    <scope>NUCLEOTIDE SEQUENCE [LARGE SCALE GENOMIC DNA]</scope>
    <source>
        <strain evidence="3 4">AMNI-1</strain>
    </source>
</reference>
<evidence type="ECO:0000259" key="2">
    <source>
        <dbReference type="Pfam" id="PF07435"/>
    </source>
</evidence>
<evidence type="ECO:0000313" key="4">
    <source>
        <dbReference type="Proteomes" id="UP000538292"/>
    </source>
</evidence>
<dbReference type="Proteomes" id="UP000538292">
    <property type="component" value="Unassembled WGS sequence"/>
</dbReference>
<comment type="caution">
    <text evidence="3">The sequence shown here is derived from an EMBL/GenBank/DDBJ whole genome shotgun (WGS) entry which is preliminary data.</text>
</comment>
<dbReference type="EMBL" id="JACEOL010000036">
    <property type="protein sequence ID" value="MBA4602894.1"/>
    <property type="molecule type" value="Genomic_DNA"/>
</dbReference>
<keyword evidence="1" id="KW-0472">Membrane</keyword>
<dbReference type="Pfam" id="PF07435">
    <property type="entry name" value="YycH"/>
    <property type="match status" value="1"/>
</dbReference>
<evidence type="ECO:0000313" key="3">
    <source>
        <dbReference type="EMBL" id="MBA4602894.1"/>
    </source>
</evidence>
<evidence type="ECO:0000256" key="1">
    <source>
        <dbReference type="SAM" id="Phobius"/>
    </source>
</evidence>
<protein>
    <recommendedName>
        <fullName evidence="2">Regulatory protein YycH domain-containing protein</fullName>
    </recommendedName>
</protein>
<sequence length="464" mass="53734">MNKKWSEHLKTGLLISLVLASFVLTGLLWKDAPGDRKKPYDPLESYTINHIYDEKYNERKVYQVAAPNQMIVHMKGSATWLLPEDPDYEQLLGQIQQSAFSDASPVDIQPELWKKVFTQYPGVELAFPDDVSLEYLDTFFNESLSQYFPILQLSSVSRVWFFYNQENRQSFAWFISDEDQQIVQVQASFKKTNLETMLAKLGNRSSPALVPVPANRKNPWEPANENEPFARMFYLPDTSLPIVKKTYKLENISPNTMIGWLFKDPDVRPIPINKNEDLYMYDEQMMTVNKTENFMVYSETVDEQDGEMLPLEQQLKAVNNFVQRPHGWTGNYLLDQVETGENAFSEFTFRLYMNGYPVYWPEGDLIHPDEIKVQTNPIDKVVNVNKYHRSLLYLAGNPQQKRQTLPDRETLLGELAKRKIPLTSVKRIYPGYQADSSNKNKQVKLTPVWVVKTLSGQQTLISSP</sequence>
<name>A0A7W1XTD2_9BACL</name>
<dbReference type="InterPro" id="IPR042274">
    <property type="entry name" value="YycH/YycI_2"/>
</dbReference>
<accession>A0A7W1XTD2</accession>
<dbReference type="Gene3D" id="3.30.310.160">
    <property type="entry name" value="YycH protein, domain 2"/>
    <property type="match status" value="1"/>
</dbReference>
<keyword evidence="1" id="KW-0812">Transmembrane</keyword>
<organism evidence="3 4">
    <name type="scientific">Thermoactinomyces mirandus</name>
    <dbReference type="NCBI Taxonomy" id="2756294"/>
    <lineage>
        <taxon>Bacteria</taxon>
        <taxon>Bacillati</taxon>
        <taxon>Bacillota</taxon>
        <taxon>Bacilli</taxon>
        <taxon>Bacillales</taxon>
        <taxon>Thermoactinomycetaceae</taxon>
        <taxon>Thermoactinomyces</taxon>
    </lineage>
</organism>
<keyword evidence="1" id="KW-1133">Transmembrane helix</keyword>
<dbReference type="CDD" id="cd15787">
    <property type="entry name" value="YycH_N"/>
    <property type="match status" value="1"/>
</dbReference>
<feature type="domain" description="Regulatory protein YycH" evidence="2">
    <location>
        <begin position="7"/>
        <end position="452"/>
    </location>
</feature>
<dbReference type="AlphaFoldDB" id="A0A7W1XTD2"/>
<proteinExistence type="predicted"/>
<dbReference type="InterPro" id="IPR009996">
    <property type="entry name" value="YycH"/>
</dbReference>
<dbReference type="RefSeq" id="WP_181740889.1">
    <property type="nucleotide sequence ID" value="NZ_JACEOL010000036.1"/>
</dbReference>
<gene>
    <name evidence="3" type="ORF">H2C83_11335</name>
</gene>